<evidence type="ECO:0000259" key="1">
    <source>
        <dbReference type="Pfam" id="PF26593"/>
    </source>
</evidence>
<dbReference type="Pfam" id="PF26593">
    <property type="entry name" value="TraC-like"/>
    <property type="match status" value="1"/>
</dbReference>
<feature type="domain" description="TraC-like" evidence="1">
    <location>
        <begin position="28"/>
        <end position="206"/>
    </location>
</feature>
<dbReference type="Proteomes" id="UP000177235">
    <property type="component" value="Unassembled WGS sequence"/>
</dbReference>
<evidence type="ECO:0000313" key="2">
    <source>
        <dbReference type="EMBL" id="OGE99902.1"/>
    </source>
</evidence>
<name>A0A1F5QDE7_9BACT</name>
<accession>A0A1F5QDE7</accession>
<dbReference type="AlphaFoldDB" id="A0A1F5QDE7"/>
<proteinExistence type="predicted"/>
<evidence type="ECO:0000313" key="3">
    <source>
        <dbReference type="Proteomes" id="UP000177235"/>
    </source>
</evidence>
<reference evidence="2 3" key="1">
    <citation type="journal article" date="2016" name="Nat. Commun.">
        <title>Thousands of microbial genomes shed light on interconnected biogeochemical processes in an aquifer system.</title>
        <authorList>
            <person name="Anantharaman K."/>
            <person name="Brown C.T."/>
            <person name="Hug L.A."/>
            <person name="Sharon I."/>
            <person name="Castelle C.J."/>
            <person name="Probst A.J."/>
            <person name="Thomas B.C."/>
            <person name="Singh A."/>
            <person name="Wilkins M.J."/>
            <person name="Karaoz U."/>
            <person name="Brodie E.L."/>
            <person name="Williams K.H."/>
            <person name="Hubbard S.S."/>
            <person name="Banfield J.F."/>
        </authorList>
    </citation>
    <scope>NUCLEOTIDE SEQUENCE [LARGE SCALE GENOMIC DNA]</scope>
</reference>
<dbReference type="EMBL" id="MFFF01000009">
    <property type="protein sequence ID" value="OGE99902.1"/>
    <property type="molecule type" value="Genomic_DNA"/>
</dbReference>
<sequence length="225" mass="25195">MEMQKKKNSNPAYSTQKYINVAEIKENTLILKDGSLRAVIAVSSTNFALKSEDEQNALVAAYQGLLNSLDFPIQILIHSRVLDIEGYLGKLKGLAAGQTNELLRIQMTEYIEYVGRLVEFANIMSKNFYVVVPFSANPVRQTFGSRIKKLLNPVAQIAMNQEDFHRAKTKLDERVNHVMSELGGVGLRSLVLTTEELIELLYESYNLDSAAPLHAESLEGMEISQ</sequence>
<dbReference type="InterPro" id="IPR058596">
    <property type="entry name" value="TraC-like_dom"/>
</dbReference>
<comment type="caution">
    <text evidence="2">The sequence shown here is derived from an EMBL/GenBank/DDBJ whole genome shotgun (WGS) entry which is preliminary data.</text>
</comment>
<gene>
    <name evidence="2" type="ORF">A3J05_02615</name>
</gene>
<organism evidence="2 3">
    <name type="scientific">Candidatus Doudnabacteria bacterium RIFCSPLOWO2_02_FULL_48_13</name>
    <dbReference type="NCBI Taxonomy" id="1817845"/>
    <lineage>
        <taxon>Bacteria</taxon>
        <taxon>Candidatus Doudnaibacteriota</taxon>
    </lineage>
</organism>
<protein>
    <recommendedName>
        <fullName evidence="1">TraC-like domain-containing protein</fullName>
    </recommendedName>
</protein>